<dbReference type="RefSeq" id="XP_062730088.1">
    <property type="nucleotide sequence ID" value="XM_062881362.1"/>
</dbReference>
<feature type="region of interest" description="Disordered" evidence="1">
    <location>
        <begin position="35"/>
        <end position="170"/>
    </location>
</feature>
<protein>
    <submittedName>
        <fullName evidence="3">Uncharacterized protein</fullName>
    </submittedName>
</protein>
<dbReference type="GeneID" id="87900844"/>
<keyword evidence="2" id="KW-0732">Signal</keyword>
<sequence>MLTRNFLLAALFSVSVLAHPHGPLNPGGPVAARYTLTTRDGDDTDTDGDVSTGVVGTDTGDDTDTDDNISAGQPTVGVPAVIGDDTDTDDEGDETDNDGHDTDTDDDDVSAATTTGPVAVTAAGPIAATTGPATTTTTEGEDTDTDNDGIDTDDESDDEAPTATSSIRPTFTPVLANAGAKENGFGGVAMGVAGVLGVIAVF</sequence>
<evidence type="ECO:0000256" key="2">
    <source>
        <dbReference type="SAM" id="SignalP"/>
    </source>
</evidence>
<name>A0ABR0FDW2_9PEZI</name>
<keyword evidence="4" id="KW-1185">Reference proteome</keyword>
<evidence type="ECO:0000313" key="4">
    <source>
        <dbReference type="Proteomes" id="UP001322138"/>
    </source>
</evidence>
<dbReference type="EMBL" id="JAFFGZ010000008">
    <property type="protein sequence ID" value="KAK4641112.1"/>
    <property type="molecule type" value="Genomic_DNA"/>
</dbReference>
<accession>A0ABR0FDW2</accession>
<feature type="compositionally biased region" description="Acidic residues" evidence="1">
    <location>
        <begin position="84"/>
        <end position="96"/>
    </location>
</feature>
<feature type="signal peptide" evidence="2">
    <location>
        <begin position="1"/>
        <end position="18"/>
    </location>
</feature>
<evidence type="ECO:0000313" key="3">
    <source>
        <dbReference type="EMBL" id="KAK4641112.1"/>
    </source>
</evidence>
<feature type="compositionally biased region" description="Acidic residues" evidence="1">
    <location>
        <begin position="139"/>
        <end position="160"/>
    </location>
</feature>
<comment type="caution">
    <text evidence="3">The sequence shown here is derived from an EMBL/GenBank/DDBJ whole genome shotgun (WGS) entry which is preliminary data.</text>
</comment>
<proteinExistence type="predicted"/>
<feature type="compositionally biased region" description="Low complexity" evidence="1">
    <location>
        <begin position="49"/>
        <end position="58"/>
    </location>
</feature>
<evidence type="ECO:0000256" key="1">
    <source>
        <dbReference type="SAM" id="MobiDB-lite"/>
    </source>
</evidence>
<reference evidence="3 4" key="1">
    <citation type="journal article" date="2023" name="bioRxiv">
        <title>High-quality genome assemblies of four members of thePodospora anserinaspecies complex.</title>
        <authorList>
            <person name="Ament-Velasquez S.L."/>
            <person name="Vogan A.A."/>
            <person name="Wallerman O."/>
            <person name="Hartmann F."/>
            <person name="Gautier V."/>
            <person name="Silar P."/>
            <person name="Giraud T."/>
            <person name="Johannesson H."/>
        </authorList>
    </citation>
    <scope>NUCLEOTIDE SEQUENCE [LARGE SCALE GENOMIC DNA]</scope>
    <source>
        <strain evidence="3 4">CBS 112042</strain>
    </source>
</reference>
<feature type="compositionally biased region" description="Low complexity" evidence="1">
    <location>
        <begin position="110"/>
        <end position="138"/>
    </location>
</feature>
<organism evidence="3 4">
    <name type="scientific">Podospora bellae-mahoneyi</name>
    <dbReference type="NCBI Taxonomy" id="2093777"/>
    <lineage>
        <taxon>Eukaryota</taxon>
        <taxon>Fungi</taxon>
        <taxon>Dikarya</taxon>
        <taxon>Ascomycota</taxon>
        <taxon>Pezizomycotina</taxon>
        <taxon>Sordariomycetes</taxon>
        <taxon>Sordariomycetidae</taxon>
        <taxon>Sordariales</taxon>
        <taxon>Podosporaceae</taxon>
        <taxon>Podospora</taxon>
    </lineage>
</organism>
<gene>
    <name evidence="3" type="ORF">QC761_609465</name>
</gene>
<feature type="chain" id="PRO_5045789766" evidence="2">
    <location>
        <begin position="19"/>
        <end position="202"/>
    </location>
</feature>
<dbReference type="Proteomes" id="UP001322138">
    <property type="component" value="Unassembled WGS sequence"/>
</dbReference>